<proteinExistence type="predicted"/>
<evidence type="ECO:0000313" key="3">
    <source>
        <dbReference type="Proteomes" id="UP000678499"/>
    </source>
</evidence>
<dbReference type="EMBL" id="CAJPEX010005064">
    <property type="protein sequence ID" value="CAG0923395.1"/>
    <property type="molecule type" value="Genomic_DNA"/>
</dbReference>
<organism evidence="2">
    <name type="scientific">Notodromas monacha</name>
    <dbReference type="NCBI Taxonomy" id="399045"/>
    <lineage>
        <taxon>Eukaryota</taxon>
        <taxon>Metazoa</taxon>
        <taxon>Ecdysozoa</taxon>
        <taxon>Arthropoda</taxon>
        <taxon>Crustacea</taxon>
        <taxon>Oligostraca</taxon>
        <taxon>Ostracoda</taxon>
        <taxon>Podocopa</taxon>
        <taxon>Podocopida</taxon>
        <taxon>Cypridocopina</taxon>
        <taxon>Cypridoidea</taxon>
        <taxon>Cyprididae</taxon>
        <taxon>Notodromas</taxon>
    </lineage>
</organism>
<dbReference type="AlphaFoldDB" id="A0A7R9GK15"/>
<protein>
    <submittedName>
        <fullName evidence="2">Uncharacterized protein</fullName>
    </submittedName>
</protein>
<feature type="region of interest" description="Disordered" evidence="1">
    <location>
        <begin position="1"/>
        <end position="79"/>
    </location>
</feature>
<dbReference type="Proteomes" id="UP000678499">
    <property type="component" value="Unassembled WGS sequence"/>
</dbReference>
<evidence type="ECO:0000313" key="2">
    <source>
        <dbReference type="EMBL" id="CAD7283243.1"/>
    </source>
</evidence>
<gene>
    <name evidence="2" type="ORF">NMOB1V02_LOCUS10859</name>
</gene>
<dbReference type="EMBL" id="OA887101">
    <property type="protein sequence ID" value="CAD7283243.1"/>
    <property type="molecule type" value="Genomic_DNA"/>
</dbReference>
<keyword evidence="3" id="KW-1185">Reference proteome</keyword>
<accession>A0A7R9GK15</accession>
<sequence>MSDSEKVVEPFDVAESNESYSEAQGEKEMESDLPILIEDSDETVEKKIKRMSDSEKVVEPFDVAESNESYSEAQGEKEMESDLPILIEDSDEEGEAMEEKEISEKRENLEECGEVIAELHEREESQLLQVEASMRRQMERHSAVFQSALSGIPQLTTGDLQVWTVGETKVFLGSVETIQEYWMEDAKFAATQRRNKQSIINLLKQLKTPENLAAAKRPRTNEESGHCYHPFRGSLFEPEDPIGYKRNVFKRFGLDIQKLDKDSKHFLPVPGCVVQDYTYGSPQNRHQGAKLKNSGKGPCVLLLGTSLTVPWRLAEGRNTFCDNIRPEKATTRAYSLSGWSALVGEGQVVSPEEMRNRVYADLHLSSSFRFTHVFVRVGTNDLKNLTEPDVIRHYPNFGHFLQALYGYFDELSRAFDAPVLALGASAPPALAQGSNTYLTEKMDLDLQGVPLIPLRNNGVPILSQRGRESAGHAFQMALYNGLKTKIGKRQGVPSGKGWWAVPTPVRHLAAFDRSDRTKLSFGHIHTRAYLFFAQLHAAAICFGLEWTQCLNKTWGAFACAGSCPYWLDSGKTAPGIPPGLPHHHSTDNGPKECFGNGPFHINPAVIGSGGDPFRQMDEILSQKMFLEVFSADFLCSDPKRAVSGRFVVGSSVRIGNSSQRKFIISKVGDKAWVVGEGGLEFAEMASLSRYV</sequence>
<reference evidence="2" key="1">
    <citation type="submission" date="2020-11" db="EMBL/GenBank/DDBJ databases">
        <authorList>
            <person name="Tran Van P."/>
        </authorList>
    </citation>
    <scope>NUCLEOTIDE SEQUENCE</scope>
</reference>
<feature type="compositionally biased region" description="Basic and acidic residues" evidence="1">
    <location>
        <begin position="43"/>
        <end position="59"/>
    </location>
</feature>
<evidence type="ECO:0000256" key="1">
    <source>
        <dbReference type="SAM" id="MobiDB-lite"/>
    </source>
</evidence>
<name>A0A7R9GK15_9CRUS</name>